<accession>A0ABT4WIH5</accession>
<feature type="domain" description="Ig-like" evidence="2">
    <location>
        <begin position="518"/>
        <end position="597"/>
    </location>
</feature>
<feature type="non-terminal residue" evidence="3">
    <location>
        <position position="808"/>
    </location>
</feature>
<comment type="caution">
    <text evidence="3">The sequence shown here is derived from an EMBL/GenBank/DDBJ whole genome shotgun (WGS) entry which is preliminary data.</text>
</comment>
<evidence type="ECO:0000313" key="4">
    <source>
        <dbReference type="Proteomes" id="UP001212170"/>
    </source>
</evidence>
<evidence type="ECO:0000256" key="1">
    <source>
        <dbReference type="SAM" id="MobiDB-lite"/>
    </source>
</evidence>
<keyword evidence="4" id="KW-1185">Reference proteome</keyword>
<dbReference type="Pfam" id="PF19081">
    <property type="entry name" value="Ig_7"/>
    <property type="match status" value="2"/>
</dbReference>
<feature type="region of interest" description="Disordered" evidence="1">
    <location>
        <begin position="125"/>
        <end position="156"/>
    </location>
</feature>
<dbReference type="EMBL" id="JAMZNK010000044">
    <property type="protein sequence ID" value="MDA6071860.1"/>
    <property type="molecule type" value="Genomic_DNA"/>
</dbReference>
<gene>
    <name evidence="3" type="ORF">NJT12_19735</name>
</gene>
<evidence type="ECO:0000313" key="3">
    <source>
        <dbReference type="EMBL" id="MDA6071860.1"/>
    </source>
</evidence>
<dbReference type="InterPro" id="IPR044023">
    <property type="entry name" value="Ig_7"/>
</dbReference>
<dbReference type="Proteomes" id="UP001212170">
    <property type="component" value="Unassembled WGS sequence"/>
</dbReference>
<proteinExistence type="predicted"/>
<evidence type="ECO:0000259" key="2">
    <source>
        <dbReference type="Pfam" id="PF19081"/>
    </source>
</evidence>
<feature type="domain" description="Ig-like" evidence="2">
    <location>
        <begin position="599"/>
        <end position="678"/>
    </location>
</feature>
<organism evidence="3 4">
    <name type="scientific">Flavobacterium azizsancarii</name>
    <dbReference type="NCBI Taxonomy" id="2961580"/>
    <lineage>
        <taxon>Bacteria</taxon>
        <taxon>Pseudomonadati</taxon>
        <taxon>Bacteroidota</taxon>
        <taxon>Flavobacteriia</taxon>
        <taxon>Flavobacteriales</taxon>
        <taxon>Flavobacteriaceae</taxon>
        <taxon>Flavobacterium</taxon>
    </lineage>
</organism>
<name>A0ABT4WIH5_9FLAO</name>
<protein>
    <recommendedName>
        <fullName evidence="2">Ig-like domain-containing protein</fullName>
    </recommendedName>
</protein>
<reference evidence="3 4" key="1">
    <citation type="journal article" date="2023" name="Chemosphere">
        <title>Whole genome analysis of Flavobacterium aziz-sancarii sp. nov., isolated from Ardley Island (Antarctica), revealed a rich resistome and bioremediation potential.</title>
        <authorList>
            <person name="Otur C."/>
            <person name="Okay S."/>
            <person name="Kurt-Kizildogan A."/>
        </authorList>
    </citation>
    <scope>NUCLEOTIDE SEQUENCE [LARGE SCALE GENOMIC DNA]</scope>
    <source>
        <strain evidence="3 4">AC</strain>
    </source>
</reference>
<sequence>MGGGGGAGDANNAINGVKGGVGGAIILINAGNIQGSGTIKANGGPGAPGSYAGSPDGAGGGGAGGSVFLNISNNNAIATNVTIEANGGRGGNTLNDLGNSHGPGGGGGGGIIRYNVPGTGVTINPSIAGGASGGTDNGSTSGESHGAQPGQAGSAKSFISSDVPSYLQVNASCFPILETKVTALTKTSVCGATGEKISYEIQIKNTGTGNAAGVSLDFLFPPTSIEFDSSTASYSTEASGPSGALSYTGTANNPVIGDFNIAQNGVVTITLVGRITGAIAAGTHSSSAQALYLDPTRTGVNSNRKITPLLNAYGTVNKKYEGANQADVPGTNFNGVSPTKVDDITILALPAAPTVETTQGICATPTGTITVTAPLNATKYTLTGTNPVTSPVNNTNGVFSGLVSGTYQVTTTNADGCTSLPTSGIQITAVAGAPAAKGVSICVGDTGFLTSTSTCIIDWYTVPSGGTNIGSGNSFNPVNRPNSGLPDTNTARSVTFYAACPGNTNCRTAVNFVINAKPTITAVDSKSLCDSGSVTLGATASSGTINWYTAVTGGSLVATGTNSYTTPSLSATTDYYVEAVANGCISSARTKVTATVNTTPKITGTTSGSRCGAGTVPLSASASAGTINWYSNVTGGTWLATGTSYTPNVSVTTTYYVDATINDCTTGSRIAVAATVNPLPTAYTVTGGGASCSAGTGFAVGLDNSDIGVSYQLQLGGSNNGTAVAGTGSSISFGLKTAAGTYTVVATNASTTCTAPMTGNAVVTISPIPTAPTVGIITHPTCTVATGSVVLNGLPSGNWTINPGNITG</sequence>